<dbReference type="eggNOG" id="COG1961">
    <property type="taxonomic scope" value="Bacteria"/>
</dbReference>
<dbReference type="Pfam" id="PF13408">
    <property type="entry name" value="Zn_ribbon_recom"/>
    <property type="match status" value="1"/>
</dbReference>
<dbReference type="GO" id="GO:0003677">
    <property type="term" value="F:DNA binding"/>
    <property type="evidence" value="ECO:0007669"/>
    <property type="project" value="InterPro"/>
</dbReference>
<dbReference type="InterPro" id="IPR036162">
    <property type="entry name" value="Resolvase-like_N_sf"/>
</dbReference>
<gene>
    <name evidence="5" type="ordered locus">RLO149_c032790</name>
    <name evidence="6" type="ordered locus">RLO149_c036330</name>
</gene>
<dbReference type="Gene3D" id="3.90.1750.20">
    <property type="entry name" value="Putative Large Serine Recombinase, Chain B, Domain 2"/>
    <property type="match status" value="1"/>
</dbReference>
<evidence type="ECO:0000259" key="4">
    <source>
        <dbReference type="PROSITE" id="PS51737"/>
    </source>
</evidence>
<dbReference type="KEGG" id="rli:RLO149_c036330"/>
<dbReference type="GO" id="GO:0000150">
    <property type="term" value="F:DNA strand exchange activity"/>
    <property type="evidence" value="ECO:0007669"/>
    <property type="project" value="InterPro"/>
</dbReference>
<dbReference type="STRING" id="391595.RLO149_c032790"/>
<name>F7ZBI4_ROSLO</name>
<dbReference type="EMBL" id="CP002623">
    <property type="protein sequence ID" value="AEI95225.1"/>
    <property type="molecule type" value="Genomic_DNA"/>
</dbReference>
<dbReference type="CDD" id="cd00338">
    <property type="entry name" value="Ser_Recombinase"/>
    <property type="match status" value="1"/>
</dbReference>
<dbReference type="PANTHER" id="PTHR30461">
    <property type="entry name" value="DNA-INVERTASE FROM LAMBDOID PROPHAGE"/>
    <property type="match status" value="1"/>
</dbReference>
<keyword evidence="7" id="KW-1185">Reference proteome</keyword>
<protein>
    <submittedName>
        <fullName evidence="5 6">Putative resolvase</fullName>
    </submittedName>
</protein>
<feature type="compositionally biased region" description="Polar residues" evidence="2">
    <location>
        <begin position="686"/>
        <end position="695"/>
    </location>
</feature>
<dbReference type="PANTHER" id="PTHR30461:SF23">
    <property type="entry name" value="DNA RECOMBINASE-RELATED"/>
    <property type="match status" value="1"/>
</dbReference>
<accession>F7ZBI4</accession>
<dbReference type="PROSITE" id="PS51736">
    <property type="entry name" value="RECOMBINASES_3"/>
    <property type="match status" value="1"/>
</dbReference>
<feature type="domain" description="Resolvase/invertase-type recombinase catalytic" evidence="3">
    <location>
        <begin position="21"/>
        <end position="170"/>
    </location>
</feature>
<dbReference type="HOGENOM" id="CLU_025318_2_0_5"/>
<dbReference type="RefSeq" id="WP_013963133.1">
    <property type="nucleotide sequence ID" value="NC_015730.1"/>
</dbReference>
<reference evidence="6 7" key="1">
    <citation type="journal article" date="2011" name="BMC Genomics">
        <title>Comparative genome analysis and genome-guided physiological analysis of Roseobacter litoralis.</title>
        <authorList>
            <person name="Kalhoefer D."/>
            <person name="Thole S."/>
            <person name="Voget S."/>
            <person name="Lehmann R."/>
            <person name="Liesegang H."/>
            <person name="Wollher A."/>
            <person name="Daniel R."/>
            <person name="Simon M."/>
            <person name="Brinkhoff T."/>
        </authorList>
    </citation>
    <scope>NUCLEOTIDE SEQUENCE [LARGE SCALE GENOMIC DNA]</scope>
    <source>
        <strain evidence="7">ATCC 49566 / DSM 6996 / JCM 21268 / NBRC 15278 / OCh 149</strain>
        <strain evidence="6">Och 149</strain>
    </source>
</reference>
<evidence type="ECO:0000313" key="6">
    <source>
        <dbReference type="EMBL" id="AEI95566.1"/>
    </source>
</evidence>
<dbReference type="Pfam" id="PF00239">
    <property type="entry name" value="Resolvase"/>
    <property type="match status" value="1"/>
</dbReference>
<dbReference type="InterPro" id="IPR011109">
    <property type="entry name" value="DNA_bind_recombinase_dom"/>
</dbReference>
<dbReference type="PROSITE" id="PS51737">
    <property type="entry name" value="RECOMBINASE_DNA_BIND"/>
    <property type="match status" value="1"/>
</dbReference>
<dbReference type="SMART" id="SM00857">
    <property type="entry name" value="Resolvase"/>
    <property type="match status" value="1"/>
</dbReference>
<dbReference type="KEGG" id="rli:RLO149_c032790"/>
<dbReference type="InterPro" id="IPR050639">
    <property type="entry name" value="SSR_resolvase"/>
</dbReference>
<dbReference type="Proteomes" id="UP000001353">
    <property type="component" value="Chromosome"/>
</dbReference>
<dbReference type="InterPro" id="IPR038109">
    <property type="entry name" value="DNA_bind_recomb_sf"/>
</dbReference>
<dbReference type="EMBL" id="CP002623">
    <property type="protein sequence ID" value="AEI95566.1"/>
    <property type="molecule type" value="Genomic_DNA"/>
</dbReference>
<evidence type="ECO:0000259" key="3">
    <source>
        <dbReference type="PROSITE" id="PS51736"/>
    </source>
</evidence>
<feature type="domain" description="Recombinase" evidence="4">
    <location>
        <begin position="177"/>
        <end position="321"/>
    </location>
</feature>
<dbReference type="Pfam" id="PF07508">
    <property type="entry name" value="Recombinase"/>
    <property type="match status" value="1"/>
</dbReference>
<keyword evidence="1" id="KW-0175">Coiled coil</keyword>
<evidence type="ECO:0000256" key="2">
    <source>
        <dbReference type="SAM" id="MobiDB-lite"/>
    </source>
</evidence>
<organism evidence="6 7">
    <name type="scientific">Roseobacter litoralis (strain ATCC 49566 / DSM 6996 / JCM 21268 / NBRC 15278 / OCh 149)</name>
    <dbReference type="NCBI Taxonomy" id="391595"/>
    <lineage>
        <taxon>Bacteria</taxon>
        <taxon>Pseudomonadati</taxon>
        <taxon>Pseudomonadota</taxon>
        <taxon>Alphaproteobacteria</taxon>
        <taxon>Rhodobacterales</taxon>
        <taxon>Roseobacteraceae</taxon>
        <taxon>Roseobacter</taxon>
    </lineage>
</organism>
<dbReference type="AlphaFoldDB" id="F7ZBI4"/>
<evidence type="ECO:0000313" key="5">
    <source>
        <dbReference type="EMBL" id="AEI95225.1"/>
    </source>
</evidence>
<evidence type="ECO:0000256" key="1">
    <source>
        <dbReference type="SAM" id="Coils"/>
    </source>
</evidence>
<dbReference type="InterPro" id="IPR025827">
    <property type="entry name" value="Zn_ribbon_recom_dom"/>
</dbReference>
<dbReference type="InterPro" id="IPR006119">
    <property type="entry name" value="Resolv_N"/>
</dbReference>
<feature type="region of interest" description="Disordered" evidence="2">
    <location>
        <begin position="676"/>
        <end position="695"/>
    </location>
</feature>
<sequence>MMGNNDLTPIAILPPALLQRRAIVYVRQSTQSQVMTNLESQRRQYDLVSSARQYGFQAVDVIDDDLGISASGSAVRPGFERLVAALCSGEVGAVFCLEVSRLARNGRDWHHVLEICGMVEARVVDHDGVYDPRLPNDRLLLGMKGSISEFELGILRTRMLDAARAKARRGELRYTPPIGYLWDRDAGIMFDPDVRIQEVIRGIFTRFEELGSARQVLLSMADQGIHFPRPSDGIRLTSFEWQPIRYRNVISILKNTFYAGVYAYGKTGKKTEIRDGRAHVSYKNHKSPEDWEVVLHDHHAAYIELGAYERNQAQLARNAFGKAGGTKSARGGRALLAGLMSCAKCGRRLHVVYAGRTHRPVYRCDNPNLLLGQKRCFTFGGARAETLIVSAVLQAVAPLAIEAALQAQIYMSNAEEDRRQLLELELKQAEYDATLAERRYAACDPENRLIAATLEKRWEEALSRVQAFKERMASSPDAHETFDPSALNGLAQDLKAAWEAPTVSMRARQQLLRTLIEDIVADVDDTSREIVLVVHWKGGRHTELRVKKPKTGEHGAKTSEEALAIIREMAGRWSDGSIAASLNRMGIRTGQDKTWNAKRVSSIRRVNNIRGYLSADKDSPWRTMSEAAKELGVTNHVIRRLIKDAILPAKQVVDGAPYQIRTEDLQSGQVIQALRRKKRPCRRQSDQQLSMFTST</sequence>
<dbReference type="Gene3D" id="3.40.50.1390">
    <property type="entry name" value="Resolvase, N-terminal catalytic domain"/>
    <property type="match status" value="1"/>
</dbReference>
<dbReference type="SUPFAM" id="SSF53041">
    <property type="entry name" value="Resolvase-like"/>
    <property type="match status" value="1"/>
</dbReference>
<proteinExistence type="predicted"/>
<evidence type="ECO:0000313" key="7">
    <source>
        <dbReference type="Proteomes" id="UP000001353"/>
    </source>
</evidence>
<feature type="coiled-coil region" evidence="1">
    <location>
        <begin position="412"/>
        <end position="439"/>
    </location>
</feature>